<gene>
    <name evidence="5" type="ORF">P7K49_014803</name>
</gene>
<evidence type="ECO:0000259" key="4">
    <source>
        <dbReference type="PROSITE" id="PS01180"/>
    </source>
</evidence>
<dbReference type="SUPFAM" id="SSF49854">
    <property type="entry name" value="Spermadhesin, CUB domain"/>
    <property type="match status" value="1"/>
</dbReference>
<dbReference type="EMBL" id="JASSZA010000007">
    <property type="protein sequence ID" value="KAK2105289.1"/>
    <property type="molecule type" value="Genomic_DNA"/>
</dbReference>
<keyword evidence="1" id="KW-0677">Repeat</keyword>
<evidence type="ECO:0000256" key="3">
    <source>
        <dbReference type="PROSITE-ProRule" id="PRU00059"/>
    </source>
</evidence>
<comment type="caution">
    <text evidence="3">Lacks conserved residue(s) required for the propagation of feature annotation.</text>
</comment>
<dbReference type="Proteomes" id="UP001266305">
    <property type="component" value="Unassembled WGS sequence"/>
</dbReference>
<dbReference type="InterPro" id="IPR000859">
    <property type="entry name" value="CUB_dom"/>
</dbReference>
<sequence length="69" mass="7504">GTVALIKACIQDNRDEKGTRGDSNLAQQLAVLCGREIPGPIRSTGEYMFIRFTSDSSVTRAGFNASFHK</sequence>
<proteinExistence type="predicted"/>
<dbReference type="InterPro" id="IPR035914">
    <property type="entry name" value="Sperma_CUB_dom_sf"/>
</dbReference>
<keyword evidence="2" id="KW-1015">Disulfide bond</keyword>
<dbReference type="Gene3D" id="2.60.120.290">
    <property type="entry name" value="Spermadhesin, CUB domain"/>
    <property type="match status" value="1"/>
</dbReference>
<dbReference type="Pfam" id="PF00431">
    <property type="entry name" value="CUB"/>
    <property type="match status" value="1"/>
</dbReference>
<evidence type="ECO:0000313" key="5">
    <source>
        <dbReference type="EMBL" id="KAK2105289.1"/>
    </source>
</evidence>
<accession>A0ABQ9V7F1</accession>
<dbReference type="PROSITE" id="PS01180">
    <property type="entry name" value="CUB"/>
    <property type="match status" value="1"/>
</dbReference>
<dbReference type="CDD" id="cd00041">
    <property type="entry name" value="CUB"/>
    <property type="match status" value="1"/>
</dbReference>
<evidence type="ECO:0000313" key="6">
    <source>
        <dbReference type="Proteomes" id="UP001266305"/>
    </source>
</evidence>
<keyword evidence="6" id="KW-1185">Reference proteome</keyword>
<dbReference type="PANTHER" id="PTHR24251">
    <property type="entry name" value="OVOCHYMASE-RELATED"/>
    <property type="match status" value="1"/>
</dbReference>
<organism evidence="5 6">
    <name type="scientific">Saguinus oedipus</name>
    <name type="common">Cotton-top tamarin</name>
    <name type="synonym">Oedipomidas oedipus</name>
    <dbReference type="NCBI Taxonomy" id="9490"/>
    <lineage>
        <taxon>Eukaryota</taxon>
        <taxon>Metazoa</taxon>
        <taxon>Chordata</taxon>
        <taxon>Craniata</taxon>
        <taxon>Vertebrata</taxon>
        <taxon>Euteleostomi</taxon>
        <taxon>Mammalia</taxon>
        <taxon>Eutheria</taxon>
        <taxon>Euarchontoglires</taxon>
        <taxon>Primates</taxon>
        <taxon>Haplorrhini</taxon>
        <taxon>Platyrrhini</taxon>
        <taxon>Cebidae</taxon>
        <taxon>Callitrichinae</taxon>
        <taxon>Saguinus</taxon>
    </lineage>
</organism>
<name>A0ABQ9V7F1_SAGOE</name>
<evidence type="ECO:0000256" key="1">
    <source>
        <dbReference type="ARBA" id="ARBA00022737"/>
    </source>
</evidence>
<feature type="domain" description="CUB" evidence="4">
    <location>
        <begin position="1"/>
        <end position="69"/>
    </location>
</feature>
<feature type="non-terminal residue" evidence="5">
    <location>
        <position position="69"/>
    </location>
</feature>
<evidence type="ECO:0000256" key="2">
    <source>
        <dbReference type="ARBA" id="ARBA00023157"/>
    </source>
</evidence>
<feature type="non-terminal residue" evidence="5">
    <location>
        <position position="1"/>
    </location>
</feature>
<reference evidence="5 6" key="1">
    <citation type="submission" date="2023-05" db="EMBL/GenBank/DDBJ databases">
        <title>B98-5 Cell Line De Novo Hybrid Assembly: An Optical Mapping Approach.</title>
        <authorList>
            <person name="Kananen K."/>
            <person name="Auerbach J.A."/>
            <person name="Kautto E."/>
            <person name="Blachly J.S."/>
        </authorList>
    </citation>
    <scope>NUCLEOTIDE SEQUENCE [LARGE SCALE GENOMIC DNA]</scope>
    <source>
        <strain evidence="5">B95-8</strain>
        <tissue evidence="5">Cell line</tissue>
    </source>
</reference>
<comment type="caution">
    <text evidence="5">The sequence shown here is derived from an EMBL/GenBank/DDBJ whole genome shotgun (WGS) entry which is preliminary data.</text>
</comment>
<protein>
    <recommendedName>
        <fullName evidence="4">CUB domain-containing protein</fullName>
    </recommendedName>
</protein>
<dbReference type="PANTHER" id="PTHR24251:SF37">
    <property type="entry name" value="CUB DOMAIN-CONTAINING PROTEIN"/>
    <property type="match status" value="1"/>
</dbReference>